<dbReference type="Proteomes" id="UP001163324">
    <property type="component" value="Chromosome 1"/>
</dbReference>
<protein>
    <submittedName>
        <fullName evidence="1">Uncharacterized protein</fullName>
    </submittedName>
</protein>
<keyword evidence="2" id="KW-1185">Reference proteome</keyword>
<evidence type="ECO:0000313" key="1">
    <source>
        <dbReference type="EMBL" id="KAI9904127.1"/>
    </source>
</evidence>
<sequence>MLAKQLLFAATAAAFLVVPDAPKDGEGIFRTLPAAIEPFELPASALSQSIEVPCKHCKGRDSHLKMDFEVQGDGKVLMLNGFELYPNADPWHGDLVADVLRANGKPKEQRLGYGLAVRPEGMDERQHLEIIGVELRVVEVGRRFIGGVPTVKVKLIKAATGDIVIGGIDLLAPPPKNHCTTMVCRVKSVAKGTWKSIKGCGKGHGRHGPHGHHGHHHGHGHDNLVLEGGKRPESPDHPHSHSWGKLFEDVASYIFLPVVLGLVAGFGVALVAMALCAVGVRLTRCIRGRREARRLRRARRAARRNSRRSKNVVVEPAIEEEKIGLMDADEDVEDAPRYEDN</sequence>
<organism evidence="1 2">
    <name type="scientific">Trichothecium roseum</name>
    <dbReference type="NCBI Taxonomy" id="47278"/>
    <lineage>
        <taxon>Eukaryota</taxon>
        <taxon>Fungi</taxon>
        <taxon>Dikarya</taxon>
        <taxon>Ascomycota</taxon>
        <taxon>Pezizomycotina</taxon>
        <taxon>Sordariomycetes</taxon>
        <taxon>Hypocreomycetidae</taxon>
        <taxon>Hypocreales</taxon>
        <taxon>Hypocreales incertae sedis</taxon>
        <taxon>Trichothecium</taxon>
    </lineage>
</organism>
<reference evidence="1" key="1">
    <citation type="submission" date="2022-10" db="EMBL/GenBank/DDBJ databases">
        <title>Complete Genome of Trichothecium roseum strain YXFP-22015, a Plant Pathogen Isolated from Citrus.</title>
        <authorList>
            <person name="Wang Y."/>
            <person name="Zhu L."/>
        </authorList>
    </citation>
    <scope>NUCLEOTIDE SEQUENCE</scope>
    <source>
        <strain evidence="1">YXFP-22015</strain>
    </source>
</reference>
<comment type="caution">
    <text evidence="1">The sequence shown here is derived from an EMBL/GenBank/DDBJ whole genome shotgun (WGS) entry which is preliminary data.</text>
</comment>
<accession>A0ACC0VCL7</accession>
<name>A0ACC0VCL7_9HYPO</name>
<proteinExistence type="predicted"/>
<dbReference type="EMBL" id="CM047940">
    <property type="protein sequence ID" value="KAI9904127.1"/>
    <property type="molecule type" value="Genomic_DNA"/>
</dbReference>
<evidence type="ECO:0000313" key="2">
    <source>
        <dbReference type="Proteomes" id="UP001163324"/>
    </source>
</evidence>
<gene>
    <name evidence="1" type="ORF">N3K66_000656</name>
</gene>